<dbReference type="InterPro" id="IPR027806">
    <property type="entry name" value="HARBI1_dom"/>
</dbReference>
<comment type="cofactor">
    <cofactor evidence="1">
        <name>a divalent metal cation</name>
        <dbReference type="ChEBI" id="CHEBI:60240"/>
    </cofactor>
</comment>
<dbReference type="InterPro" id="IPR045249">
    <property type="entry name" value="HARBI1-like"/>
</dbReference>
<keyword evidence="4" id="KW-0540">Nuclease</keyword>
<comment type="caution">
    <text evidence="9">The sequence shown here is derived from an EMBL/GenBank/DDBJ whole genome shotgun (WGS) entry which is preliminary data.</text>
</comment>
<dbReference type="EMBL" id="CARXXK010000002">
    <property type="protein sequence ID" value="CAI6357625.1"/>
    <property type="molecule type" value="Genomic_DNA"/>
</dbReference>
<comment type="subcellular location">
    <subcellularLocation>
        <location evidence="2">Nucleus</location>
    </subcellularLocation>
</comment>
<evidence type="ECO:0000313" key="10">
    <source>
        <dbReference type="Proteomes" id="UP001160148"/>
    </source>
</evidence>
<keyword evidence="7" id="KW-0539">Nucleus</keyword>
<sequence>MSKFSEEELIIIALILDEEEEINSKKRKRKRTLWVHDLWKKREQEGEFLNLFNGLVDDEQKFYEYFRMTQYSFHILLGKIEANIKKQETHWRKPISPRERLAVCLRYLATGDSIKTISFSYRLGLSTVYQIIIEVCYAIIEIVMPEVMPVPTEQKWKEIASEFWTCWNFPNCLGAIDGKHVTIQAPPNSGSQYFCYKKTFSIVLLALVDAHYNFIAVDVGSFGKNSDGGIMAHSKLGKALDQNKLNVPPKEALPGTTNDVPYVIVGDEAFPLKTYLLRPYPGKQLDCNEKRVYNYRLCRARRVVENAFGLLSQKFRIYNRRMQAKPENADVIILTTCVLHNFIKKYDGKLTYVRDNKQTSEDHSTPINLMNISVQGGNATREAFGIRETYKHFFNSPCGSIPWQNNV</sequence>
<organism evidence="9 10">
    <name type="scientific">Macrosiphum euphorbiae</name>
    <name type="common">potato aphid</name>
    <dbReference type="NCBI Taxonomy" id="13131"/>
    <lineage>
        <taxon>Eukaryota</taxon>
        <taxon>Metazoa</taxon>
        <taxon>Ecdysozoa</taxon>
        <taxon>Arthropoda</taxon>
        <taxon>Hexapoda</taxon>
        <taxon>Insecta</taxon>
        <taxon>Pterygota</taxon>
        <taxon>Neoptera</taxon>
        <taxon>Paraneoptera</taxon>
        <taxon>Hemiptera</taxon>
        <taxon>Sternorrhyncha</taxon>
        <taxon>Aphidomorpha</taxon>
        <taxon>Aphidoidea</taxon>
        <taxon>Aphididae</taxon>
        <taxon>Macrosiphini</taxon>
        <taxon>Macrosiphum</taxon>
    </lineage>
</organism>
<evidence type="ECO:0000256" key="2">
    <source>
        <dbReference type="ARBA" id="ARBA00004123"/>
    </source>
</evidence>
<gene>
    <name evidence="9" type="ORF">MEUPH1_LOCUS13231</name>
</gene>
<protein>
    <recommendedName>
        <fullName evidence="8">DDE Tnp4 domain-containing protein</fullName>
    </recommendedName>
</protein>
<feature type="domain" description="DDE Tnp4" evidence="8">
    <location>
        <begin position="176"/>
        <end position="341"/>
    </location>
</feature>
<keyword evidence="6" id="KW-0378">Hydrolase</keyword>
<keyword evidence="5" id="KW-0479">Metal-binding</keyword>
<keyword evidence="10" id="KW-1185">Reference proteome</keyword>
<dbReference type="Proteomes" id="UP001160148">
    <property type="component" value="Unassembled WGS sequence"/>
</dbReference>
<evidence type="ECO:0000259" key="8">
    <source>
        <dbReference type="Pfam" id="PF13359"/>
    </source>
</evidence>
<dbReference type="Pfam" id="PF13359">
    <property type="entry name" value="DDE_Tnp_4"/>
    <property type="match status" value="1"/>
</dbReference>
<proteinExistence type="inferred from homology"/>
<name>A0AAV0WNZ9_9HEMI</name>
<evidence type="ECO:0000256" key="6">
    <source>
        <dbReference type="ARBA" id="ARBA00022801"/>
    </source>
</evidence>
<reference evidence="9 10" key="1">
    <citation type="submission" date="2023-01" db="EMBL/GenBank/DDBJ databases">
        <authorList>
            <person name="Whitehead M."/>
        </authorList>
    </citation>
    <scope>NUCLEOTIDE SEQUENCE [LARGE SCALE GENOMIC DNA]</scope>
</reference>
<evidence type="ECO:0000313" key="9">
    <source>
        <dbReference type="EMBL" id="CAI6357625.1"/>
    </source>
</evidence>
<dbReference type="GO" id="GO:0016787">
    <property type="term" value="F:hydrolase activity"/>
    <property type="evidence" value="ECO:0007669"/>
    <property type="project" value="UniProtKB-KW"/>
</dbReference>
<dbReference type="PANTHER" id="PTHR22930">
    <property type="match status" value="1"/>
</dbReference>
<evidence type="ECO:0000256" key="1">
    <source>
        <dbReference type="ARBA" id="ARBA00001968"/>
    </source>
</evidence>
<dbReference type="GO" id="GO:0004518">
    <property type="term" value="F:nuclease activity"/>
    <property type="evidence" value="ECO:0007669"/>
    <property type="project" value="UniProtKB-KW"/>
</dbReference>
<dbReference type="GO" id="GO:0046872">
    <property type="term" value="F:metal ion binding"/>
    <property type="evidence" value="ECO:0007669"/>
    <property type="project" value="UniProtKB-KW"/>
</dbReference>
<accession>A0AAV0WNZ9</accession>
<evidence type="ECO:0000256" key="3">
    <source>
        <dbReference type="ARBA" id="ARBA00006958"/>
    </source>
</evidence>
<comment type="similarity">
    <text evidence="3">Belongs to the HARBI1 family.</text>
</comment>
<dbReference type="PANTHER" id="PTHR22930:SF269">
    <property type="entry name" value="NUCLEASE HARBI1-LIKE PROTEIN"/>
    <property type="match status" value="1"/>
</dbReference>
<dbReference type="AlphaFoldDB" id="A0AAV0WNZ9"/>
<dbReference type="GO" id="GO:0005634">
    <property type="term" value="C:nucleus"/>
    <property type="evidence" value="ECO:0007669"/>
    <property type="project" value="UniProtKB-SubCell"/>
</dbReference>
<evidence type="ECO:0000256" key="4">
    <source>
        <dbReference type="ARBA" id="ARBA00022722"/>
    </source>
</evidence>
<evidence type="ECO:0000256" key="5">
    <source>
        <dbReference type="ARBA" id="ARBA00022723"/>
    </source>
</evidence>
<evidence type="ECO:0000256" key="7">
    <source>
        <dbReference type="ARBA" id="ARBA00023242"/>
    </source>
</evidence>